<dbReference type="InterPro" id="IPR000605">
    <property type="entry name" value="Helicase_SF3_ssDNA/RNA_vir"/>
</dbReference>
<evidence type="ECO:0000256" key="14">
    <source>
        <dbReference type="ARBA" id="ARBA00022801"/>
    </source>
</evidence>
<dbReference type="SUPFAM" id="SSF52540">
    <property type="entry name" value="P-loop containing nucleoside triphosphate hydrolases"/>
    <property type="match status" value="1"/>
</dbReference>
<feature type="domain" description="CRESS-DNA virus Rep endonuclease" evidence="23">
    <location>
        <begin position="30"/>
        <end position="128"/>
    </location>
</feature>
<dbReference type="EMBL" id="JX185425">
    <property type="protein sequence ID" value="AFS65283.1"/>
    <property type="molecule type" value="Genomic_DNA"/>
</dbReference>
<proteinExistence type="inferred from homology"/>
<comment type="catalytic activity">
    <reaction evidence="22">
        <text>ATP + H2O = ADP + phosphate + H(+)</text>
        <dbReference type="Rhea" id="RHEA:13065"/>
        <dbReference type="ChEBI" id="CHEBI:15377"/>
        <dbReference type="ChEBI" id="CHEBI:15378"/>
        <dbReference type="ChEBI" id="CHEBI:30616"/>
        <dbReference type="ChEBI" id="CHEBI:43474"/>
        <dbReference type="ChEBI" id="CHEBI:456216"/>
    </reaction>
</comment>
<evidence type="ECO:0000256" key="15">
    <source>
        <dbReference type="ARBA" id="ARBA00022806"/>
    </source>
</evidence>
<dbReference type="GO" id="GO:0046872">
    <property type="term" value="F:metal ion binding"/>
    <property type="evidence" value="ECO:0007669"/>
    <property type="project" value="UniProtKB-KW"/>
</dbReference>
<evidence type="ECO:0000256" key="17">
    <source>
        <dbReference type="ARBA" id="ARBA00023124"/>
    </source>
</evidence>
<keyword evidence="10" id="KW-0540">Nuclease</keyword>
<comment type="cofactor">
    <cofactor evidence="2">
        <name>Mg(2+)</name>
        <dbReference type="ChEBI" id="CHEBI:18420"/>
    </cofactor>
</comment>
<keyword evidence="18" id="KW-0238">DNA-binding</keyword>
<name>K0A2H5_9CIRC</name>
<keyword evidence="15" id="KW-0347">Helicase</keyword>
<evidence type="ECO:0000256" key="18">
    <source>
        <dbReference type="ARBA" id="ARBA00023125"/>
    </source>
</evidence>
<dbReference type="PROSITE" id="PS52020">
    <property type="entry name" value="CRESS_DNA_REP"/>
    <property type="match status" value="1"/>
</dbReference>
<dbReference type="GO" id="GO:0006260">
    <property type="term" value="P:DNA replication"/>
    <property type="evidence" value="ECO:0007669"/>
    <property type="project" value="UniProtKB-KW"/>
</dbReference>
<accession>K0A2H5</accession>
<keyword evidence="17" id="KW-0190">Covalent protein-DNA linkage</keyword>
<evidence type="ECO:0000256" key="4">
    <source>
        <dbReference type="ARBA" id="ARBA00008545"/>
    </source>
</evidence>
<dbReference type="GO" id="GO:0004519">
    <property type="term" value="F:endonuclease activity"/>
    <property type="evidence" value="ECO:0007669"/>
    <property type="project" value="UniProtKB-KW"/>
</dbReference>
<keyword evidence="7" id="KW-0808">Transferase</keyword>
<sequence>MRQRCAAQCERQPATGSLREPASDSHAAMNKTVRKFCFTWNNYSEGDVIKTKEFLTNNCKYGIFGKEVAPTTGTAHLQGYANLIKPMRFSTIKKRLHHGIHIEKANGSDEDNKRYCSKAGEIFETGNPQSQGKRNDLQSVVDTIQSGTTNIKDIAREHPTTFIKYFRGIKEYIRSVVPIQPRFFKTEVYYFLGLPGTGKSKTALEEAMAHAPDSIYYKPRGLWWDGYQQQKCVIIDDFYGWIKYDEMLKIMDRYPYQVQVKGGFEEFTTEKLWITTNVDTDFLYKFEGYNTAAFERRITIKRYFE</sequence>
<dbReference type="Gene3D" id="3.40.1310.20">
    <property type="match status" value="1"/>
</dbReference>
<keyword evidence="16" id="KW-0067">ATP-binding</keyword>
<evidence type="ECO:0000256" key="9">
    <source>
        <dbReference type="ARBA" id="ARBA00022705"/>
    </source>
</evidence>
<keyword evidence="11" id="KW-0479">Metal-binding</keyword>
<evidence type="ECO:0000256" key="10">
    <source>
        <dbReference type="ARBA" id="ARBA00022722"/>
    </source>
</evidence>
<evidence type="ECO:0000256" key="7">
    <source>
        <dbReference type="ARBA" id="ARBA00022679"/>
    </source>
</evidence>
<comment type="subcellular location">
    <subcellularLocation>
        <location evidence="3">Host nucleus</location>
    </subcellularLocation>
</comment>
<keyword evidence="19" id="KW-0511">Multifunctional enzyme</keyword>
<evidence type="ECO:0000256" key="8">
    <source>
        <dbReference type="ARBA" id="ARBA00022695"/>
    </source>
</evidence>
<evidence type="ECO:0000256" key="13">
    <source>
        <dbReference type="ARBA" id="ARBA00022759"/>
    </source>
</evidence>
<comment type="similarity">
    <text evidence="4">Belongs to the nanoviruses/circoviruses replication-associated protein family.</text>
</comment>
<dbReference type="GO" id="GO:0016787">
    <property type="term" value="F:hydrolase activity"/>
    <property type="evidence" value="ECO:0007669"/>
    <property type="project" value="UniProtKB-KW"/>
</dbReference>
<evidence type="ECO:0000313" key="25">
    <source>
        <dbReference type="Proteomes" id="UP000099947"/>
    </source>
</evidence>
<dbReference type="InterPro" id="IPR027417">
    <property type="entry name" value="P-loop_NTPase"/>
</dbReference>
<dbReference type="GO" id="GO:0003724">
    <property type="term" value="F:RNA helicase activity"/>
    <property type="evidence" value="ECO:0007669"/>
    <property type="project" value="InterPro"/>
</dbReference>
<keyword evidence="6" id="KW-1048">Host nucleus</keyword>
<keyword evidence="8" id="KW-0548">Nucleotidyltransferase</keyword>
<keyword evidence="14" id="KW-0378">Hydrolase</keyword>
<keyword evidence="9" id="KW-0235">DNA replication</keyword>
<evidence type="ECO:0000256" key="20">
    <source>
        <dbReference type="ARBA" id="ARBA00030754"/>
    </source>
</evidence>
<dbReference type="Pfam" id="PF00910">
    <property type="entry name" value="RNA_helicase"/>
    <property type="match status" value="1"/>
</dbReference>
<evidence type="ECO:0000256" key="21">
    <source>
        <dbReference type="ARBA" id="ARBA00032243"/>
    </source>
</evidence>
<evidence type="ECO:0000256" key="22">
    <source>
        <dbReference type="ARBA" id="ARBA00049360"/>
    </source>
</evidence>
<evidence type="ECO:0000256" key="6">
    <source>
        <dbReference type="ARBA" id="ARBA00022562"/>
    </source>
</evidence>
<organism evidence="24 25">
    <name type="scientific">Dragonfly associated cyclovirus 4</name>
    <dbReference type="NCBI Taxonomy" id="1234882"/>
    <lineage>
        <taxon>Viruses</taxon>
        <taxon>Monodnaviria</taxon>
        <taxon>Shotokuvirae</taxon>
        <taxon>Cressdnaviricota</taxon>
        <taxon>Arfiviricetes</taxon>
        <taxon>Cirlivirales</taxon>
        <taxon>Circoviridae</taxon>
        <taxon>Cyclovirus</taxon>
        <taxon>Cyclovirus vazka</taxon>
    </lineage>
</organism>
<dbReference type="Pfam" id="PF02407">
    <property type="entry name" value="Viral_Rep"/>
    <property type="match status" value="1"/>
</dbReference>
<keyword evidence="12" id="KW-0547">Nucleotide-binding</keyword>
<dbReference type="InterPro" id="IPR049912">
    <property type="entry name" value="CRESS_DNA_REP"/>
</dbReference>
<evidence type="ECO:0000256" key="19">
    <source>
        <dbReference type="ARBA" id="ARBA00023268"/>
    </source>
</evidence>
<evidence type="ECO:0000313" key="24">
    <source>
        <dbReference type="EMBL" id="AFS65283.1"/>
    </source>
</evidence>
<evidence type="ECO:0000259" key="23">
    <source>
        <dbReference type="PROSITE" id="PS52020"/>
    </source>
</evidence>
<dbReference type="GO" id="GO:0042025">
    <property type="term" value="C:host cell nucleus"/>
    <property type="evidence" value="ECO:0007669"/>
    <property type="project" value="UniProtKB-SubCell"/>
</dbReference>
<dbReference type="GO" id="GO:0005524">
    <property type="term" value="F:ATP binding"/>
    <property type="evidence" value="ECO:0007669"/>
    <property type="project" value="UniProtKB-KW"/>
</dbReference>
<evidence type="ECO:0000256" key="1">
    <source>
        <dbReference type="ARBA" id="ARBA00001936"/>
    </source>
</evidence>
<keyword evidence="13" id="KW-0255">Endonuclease</keyword>
<evidence type="ECO:0000256" key="3">
    <source>
        <dbReference type="ARBA" id="ARBA00004147"/>
    </source>
</evidence>
<comment type="cofactor">
    <cofactor evidence="1">
        <name>Mn(2+)</name>
        <dbReference type="ChEBI" id="CHEBI:29035"/>
    </cofactor>
</comment>
<reference evidence="24 25" key="1">
    <citation type="journal article" date="2012" name="J. Gen. Virol.">
        <title>Diverse circular single-stranded DNA viruses discovered in dragonflies (Odonata: Epiprocta).</title>
        <authorList>
            <person name="Rosario K."/>
            <person name="Dayaram A."/>
            <person name="Marinov M."/>
            <person name="Ware J."/>
            <person name="Kraberger S."/>
            <person name="Stainton D."/>
            <person name="Breitbart M."/>
            <person name="Varsani A."/>
        </authorList>
    </citation>
    <scope>NUCLEOTIDE SEQUENCE [LARGE SCALE GENOMIC DNA]</scope>
    <source>
        <strain evidence="24">BG-NZ46-2007</strain>
    </source>
</reference>
<evidence type="ECO:0000256" key="5">
    <source>
        <dbReference type="ARBA" id="ARBA00014531"/>
    </source>
</evidence>
<protein>
    <recommendedName>
        <fullName evidence="5">Replication-associated protein</fullName>
    </recommendedName>
    <alternativeName>
        <fullName evidence="20">ATP-dependent helicase Rep</fullName>
    </alternativeName>
    <alternativeName>
        <fullName evidence="21">RepP</fullName>
    </alternativeName>
</protein>
<evidence type="ECO:0000256" key="11">
    <source>
        <dbReference type="ARBA" id="ARBA00022723"/>
    </source>
</evidence>
<dbReference type="GO" id="GO:0016779">
    <property type="term" value="F:nucleotidyltransferase activity"/>
    <property type="evidence" value="ECO:0007669"/>
    <property type="project" value="UniProtKB-KW"/>
</dbReference>
<dbReference type="GO" id="GO:0003723">
    <property type="term" value="F:RNA binding"/>
    <property type="evidence" value="ECO:0007669"/>
    <property type="project" value="InterPro"/>
</dbReference>
<evidence type="ECO:0000256" key="16">
    <source>
        <dbReference type="ARBA" id="ARBA00022840"/>
    </source>
</evidence>
<dbReference type="GO" id="GO:0003677">
    <property type="term" value="F:DNA binding"/>
    <property type="evidence" value="ECO:0007669"/>
    <property type="project" value="UniProtKB-KW"/>
</dbReference>
<dbReference type="Proteomes" id="UP000099947">
    <property type="component" value="Segment"/>
</dbReference>
<evidence type="ECO:0000256" key="2">
    <source>
        <dbReference type="ARBA" id="ARBA00001946"/>
    </source>
</evidence>
<evidence type="ECO:0000256" key="12">
    <source>
        <dbReference type="ARBA" id="ARBA00022741"/>
    </source>
</evidence>